<dbReference type="AlphaFoldDB" id="A0A4R3JKJ0"/>
<gene>
    <name evidence="7" type="ORF">EDD74_11860</name>
    <name evidence="6" type="ORF">FAEUMB_08990</name>
</gene>
<evidence type="ECO:0000313" key="7">
    <source>
        <dbReference type="EMBL" id="TCS66726.1"/>
    </source>
</evidence>
<dbReference type="RefSeq" id="WP_116441278.1">
    <property type="nucleotide sequence ID" value="NZ_BHEO01000002.1"/>
</dbReference>
<dbReference type="InterPro" id="IPR051607">
    <property type="entry name" value="Metallo-dep_hydrolases"/>
</dbReference>
<dbReference type="SUPFAM" id="SSF51556">
    <property type="entry name" value="Metallo-dependent hydrolases"/>
    <property type="match status" value="1"/>
</dbReference>
<dbReference type="Gene3D" id="3.20.20.140">
    <property type="entry name" value="Metal-dependent hydrolases"/>
    <property type="match status" value="1"/>
</dbReference>
<comment type="cofactor">
    <cofactor evidence="1">
        <name>Zn(2+)</name>
        <dbReference type="ChEBI" id="CHEBI:29105"/>
    </cofactor>
</comment>
<dbReference type="GO" id="GO:0005829">
    <property type="term" value="C:cytosol"/>
    <property type="evidence" value="ECO:0007669"/>
    <property type="project" value="TreeGrafter"/>
</dbReference>
<organism evidence="7 8">
    <name type="scientific">Faecalimonas umbilicata</name>
    <dbReference type="NCBI Taxonomy" id="1912855"/>
    <lineage>
        <taxon>Bacteria</taxon>
        <taxon>Bacillati</taxon>
        <taxon>Bacillota</taxon>
        <taxon>Clostridia</taxon>
        <taxon>Lachnospirales</taxon>
        <taxon>Lachnospiraceae</taxon>
        <taxon>Faecalimonas</taxon>
    </lineage>
</organism>
<dbReference type="InterPro" id="IPR032466">
    <property type="entry name" value="Metal_Hydrolase"/>
</dbReference>
<evidence type="ECO:0000256" key="3">
    <source>
        <dbReference type="ARBA" id="ARBA00022801"/>
    </source>
</evidence>
<dbReference type="Proteomes" id="UP000294613">
    <property type="component" value="Unassembled WGS sequence"/>
</dbReference>
<dbReference type="EMBL" id="SLZV01000018">
    <property type="protein sequence ID" value="TCS66726.1"/>
    <property type="molecule type" value="Genomic_DNA"/>
</dbReference>
<protein>
    <submittedName>
        <fullName evidence="7">Guanine deaminase</fullName>
    </submittedName>
</protein>
<evidence type="ECO:0000256" key="2">
    <source>
        <dbReference type="ARBA" id="ARBA00022723"/>
    </source>
</evidence>
<reference evidence="6 9" key="1">
    <citation type="journal article" date="2018" name="Int. J. Syst. Evol. Microbiol.">
        <title>Draft Genome Sequence of Faecalimonas umbilicata JCM 30896T, an Acetate-Producing Bacterium Isolated from Human Feces.</title>
        <authorList>
            <person name="Sakamoto M."/>
            <person name="Ikeyama N."/>
            <person name="Yuki M."/>
            <person name="Ohkuma M."/>
        </authorList>
    </citation>
    <scope>NUCLEOTIDE SEQUENCE [LARGE SCALE GENOMIC DNA]</scope>
    <source>
        <strain evidence="6 9">EGH7</strain>
    </source>
</reference>
<evidence type="ECO:0000313" key="8">
    <source>
        <dbReference type="Proteomes" id="UP000294613"/>
    </source>
</evidence>
<dbReference type="EMBL" id="BHEO01000002">
    <property type="protein sequence ID" value="GBU04358.1"/>
    <property type="molecule type" value="Genomic_DNA"/>
</dbReference>
<keyword evidence="3" id="KW-0378">Hydrolase</keyword>
<accession>A0A4R3JKJ0</accession>
<dbReference type="Gene3D" id="2.30.40.10">
    <property type="entry name" value="Urease, subunit C, domain 1"/>
    <property type="match status" value="1"/>
</dbReference>
<name>A0A4R3JKJ0_9FIRM</name>
<dbReference type="Proteomes" id="UP000702954">
    <property type="component" value="Unassembled WGS sequence"/>
</dbReference>
<proteinExistence type="predicted"/>
<dbReference type="Pfam" id="PF01979">
    <property type="entry name" value="Amidohydro_1"/>
    <property type="match status" value="1"/>
</dbReference>
<reference evidence="7 8" key="2">
    <citation type="submission" date="2019-03" db="EMBL/GenBank/DDBJ databases">
        <title>Genomic Encyclopedia of Type Strains, Phase IV (KMG-IV): sequencing the most valuable type-strain genomes for metagenomic binning, comparative biology and taxonomic classification.</title>
        <authorList>
            <person name="Goeker M."/>
        </authorList>
    </citation>
    <scope>NUCLEOTIDE SEQUENCE [LARGE SCALE GENOMIC DNA]</scope>
    <source>
        <strain evidence="7 8">DSM 103426</strain>
    </source>
</reference>
<dbReference type="GO" id="GO:0008892">
    <property type="term" value="F:guanine deaminase activity"/>
    <property type="evidence" value="ECO:0007669"/>
    <property type="project" value="TreeGrafter"/>
</dbReference>
<dbReference type="PANTHER" id="PTHR11271">
    <property type="entry name" value="GUANINE DEAMINASE"/>
    <property type="match status" value="1"/>
</dbReference>
<evidence type="ECO:0000256" key="4">
    <source>
        <dbReference type="ARBA" id="ARBA00022833"/>
    </source>
</evidence>
<keyword evidence="9" id="KW-1185">Reference proteome</keyword>
<evidence type="ECO:0000256" key="1">
    <source>
        <dbReference type="ARBA" id="ARBA00001947"/>
    </source>
</evidence>
<feature type="domain" description="Amidohydrolase-related" evidence="5">
    <location>
        <begin position="59"/>
        <end position="423"/>
    </location>
</feature>
<dbReference type="InterPro" id="IPR006680">
    <property type="entry name" value="Amidohydro-rel"/>
</dbReference>
<keyword evidence="4" id="KW-0862">Zinc</keyword>
<dbReference type="GO" id="GO:0046098">
    <property type="term" value="P:guanine metabolic process"/>
    <property type="evidence" value="ECO:0007669"/>
    <property type="project" value="TreeGrafter"/>
</dbReference>
<sequence>MKNDFILKGNICYSETMDRLWVAEQQYVICVDGKSAGVFSEIPEKYQGLPVKDCGDALIVPGMVDLHAHAPQYAFRGLGMDLELLEWLNTHTFPEEAKYASEVYAKRAYTMYVEELKKSDVTRAVIFATMHVEGTKILMELLEDSGLSAYVGKVNMDRNGGKDLEEKSAEKSLEETKRWLAETDGRFQHVRPILTPRFIPSCTDELMRGLAELQKEKKLPVQSHLSENPGEIAWVKELCPNVSNYSEAYEQFGLFGGDCPTIMAHCIWMEEDEIEKMKNNQVYVAHCPQSNMNLSSGIAPVRRFLSEGIPTGLGSDMAAGYSTSIFRAMADAIQCSKMRWRLVDDTQKPLTVEEAFYLGTKGGGAFFGKVGSFEEGYEFDALILDDSNIAHPQKLTVRDRLERMIYLSDDRHITEKYVSGRKVK</sequence>
<dbReference type="GO" id="GO:0008270">
    <property type="term" value="F:zinc ion binding"/>
    <property type="evidence" value="ECO:0007669"/>
    <property type="project" value="TreeGrafter"/>
</dbReference>
<evidence type="ECO:0000313" key="9">
    <source>
        <dbReference type="Proteomes" id="UP000702954"/>
    </source>
</evidence>
<dbReference type="SUPFAM" id="SSF51338">
    <property type="entry name" value="Composite domain of metallo-dependent hydrolases"/>
    <property type="match status" value="1"/>
</dbReference>
<keyword evidence="2" id="KW-0479">Metal-binding</keyword>
<comment type="caution">
    <text evidence="7">The sequence shown here is derived from an EMBL/GenBank/DDBJ whole genome shotgun (WGS) entry which is preliminary data.</text>
</comment>
<evidence type="ECO:0000259" key="5">
    <source>
        <dbReference type="Pfam" id="PF01979"/>
    </source>
</evidence>
<dbReference type="InterPro" id="IPR011059">
    <property type="entry name" value="Metal-dep_hydrolase_composite"/>
</dbReference>
<evidence type="ECO:0000313" key="6">
    <source>
        <dbReference type="EMBL" id="GBU04358.1"/>
    </source>
</evidence>
<dbReference type="PANTHER" id="PTHR11271:SF6">
    <property type="entry name" value="GUANINE DEAMINASE"/>
    <property type="match status" value="1"/>
</dbReference>